<dbReference type="AlphaFoldDB" id="A0A1X2IEA1"/>
<dbReference type="OrthoDB" id="2279050at2759"/>
<protein>
    <submittedName>
        <fullName evidence="1">Uncharacterized protein</fullName>
    </submittedName>
</protein>
<proteinExistence type="predicted"/>
<gene>
    <name evidence="1" type="ORF">BCR42DRAFT_61742</name>
</gene>
<sequence length="90" mass="10857">MYDAQYYPGHEELRQYVNNNKHPSFDSFTLANLEKIAQWSTTIYTTDRDILFQTWFGRFTKLLRSQKPHLATRKLKLNKKLWTTVAEMRD</sequence>
<organism evidence="1 2">
    <name type="scientific">Absidia repens</name>
    <dbReference type="NCBI Taxonomy" id="90262"/>
    <lineage>
        <taxon>Eukaryota</taxon>
        <taxon>Fungi</taxon>
        <taxon>Fungi incertae sedis</taxon>
        <taxon>Mucoromycota</taxon>
        <taxon>Mucoromycotina</taxon>
        <taxon>Mucoromycetes</taxon>
        <taxon>Mucorales</taxon>
        <taxon>Cunninghamellaceae</taxon>
        <taxon>Absidia</taxon>
    </lineage>
</organism>
<evidence type="ECO:0000313" key="1">
    <source>
        <dbReference type="EMBL" id="ORZ14108.1"/>
    </source>
</evidence>
<evidence type="ECO:0000313" key="2">
    <source>
        <dbReference type="Proteomes" id="UP000193560"/>
    </source>
</evidence>
<reference evidence="1 2" key="1">
    <citation type="submission" date="2016-07" db="EMBL/GenBank/DDBJ databases">
        <title>Pervasive Adenine N6-methylation of Active Genes in Fungi.</title>
        <authorList>
            <consortium name="DOE Joint Genome Institute"/>
            <person name="Mondo S.J."/>
            <person name="Dannebaum R.O."/>
            <person name="Kuo R.C."/>
            <person name="Labutti K."/>
            <person name="Haridas S."/>
            <person name="Kuo A."/>
            <person name="Salamov A."/>
            <person name="Ahrendt S.R."/>
            <person name="Lipzen A."/>
            <person name="Sullivan W."/>
            <person name="Andreopoulos W.B."/>
            <person name="Clum A."/>
            <person name="Lindquist E."/>
            <person name="Daum C."/>
            <person name="Ramamoorthy G.K."/>
            <person name="Gryganskyi A."/>
            <person name="Culley D."/>
            <person name="Magnuson J.K."/>
            <person name="James T.Y."/>
            <person name="O'Malley M.A."/>
            <person name="Stajich J.E."/>
            <person name="Spatafora J.W."/>
            <person name="Visel A."/>
            <person name="Grigoriev I.V."/>
        </authorList>
    </citation>
    <scope>NUCLEOTIDE SEQUENCE [LARGE SCALE GENOMIC DNA]</scope>
    <source>
        <strain evidence="1 2">NRRL 1336</strain>
    </source>
</reference>
<dbReference type="Proteomes" id="UP000193560">
    <property type="component" value="Unassembled WGS sequence"/>
</dbReference>
<dbReference type="EMBL" id="MCGE01000015">
    <property type="protein sequence ID" value="ORZ14108.1"/>
    <property type="molecule type" value="Genomic_DNA"/>
</dbReference>
<accession>A0A1X2IEA1</accession>
<name>A0A1X2IEA1_9FUNG</name>
<comment type="caution">
    <text evidence="1">The sequence shown here is derived from an EMBL/GenBank/DDBJ whole genome shotgun (WGS) entry which is preliminary data.</text>
</comment>
<keyword evidence="2" id="KW-1185">Reference proteome</keyword>